<dbReference type="GeneID" id="19332343"/>
<proteinExistence type="predicted"/>
<dbReference type="RefSeq" id="XP_007920891.1">
    <property type="nucleotide sequence ID" value="XM_007922700.1"/>
</dbReference>
<gene>
    <name evidence="1" type="ORF">MYCFIDRAFT_169286</name>
</gene>
<protein>
    <submittedName>
        <fullName evidence="1">Uncharacterized protein</fullName>
    </submittedName>
</protein>
<dbReference type="AlphaFoldDB" id="N1Q5W1"/>
<accession>N1Q5W1</accession>
<reference evidence="1 2" key="1">
    <citation type="journal article" date="2012" name="PLoS Pathog.">
        <title>Diverse lifestyles and strategies of plant pathogenesis encoded in the genomes of eighteen Dothideomycetes fungi.</title>
        <authorList>
            <person name="Ohm R.A."/>
            <person name="Feau N."/>
            <person name="Henrissat B."/>
            <person name="Schoch C.L."/>
            <person name="Horwitz B.A."/>
            <person name="Barry K.W."/>
            <person name="Condon B.J."/>
            <person name="Copeland A.C."/>
            <person name="Dhillon B."/>
            <person name="Glaser F."/>
            <person name="Hesse C.N."/>
            <person name="Kosti I."/>
            <person name="LaButti K."/>
            <person name="Lindquist E.A."/>
            <person name="Lucas S."/>
            <person name="Salamov A.A."/>
            <person name="Bradshaw R.E."/>
            <person name="Ciuffetti L."/>
            <person name="Hamelin R.C."/>
            <person name="Kema G.H.J."/>
            <person name="Lawrence C."/>
            <person name="Scott J.A."/>
            <person name="Spatafora J.W."/>
            <person name="Turgeon B.G."/>
            <person name="de Wit P.J.G.M."/>
            <person name="Zhong S."/>
            <person name="Goodwin S.B."/>
            <person name="Grigoriev I.V."/>
        </authorList>
    </citation>
    <scope>NUCLEOTIDE SEQUENCE [LARGE SCALE GENOMIC DNA]</scope>
    <source>
        <strain evidence="1 2">CIRAD86</strain>
    </source>
</reference>
<dbReference type="VEuPathDB" id="FungiDB:MYCFIDRAFT_169286"/>
<dbReference type="HOGENOM" id="CLU_1475761_0_0_1"/>
<keyword evidence="2" id="KW-1185">Reference proteome</keyword>
<evidence type="ECO:0000313" key="1">
    <source>
        <dbReference type="EMBL" id="EME87470.1"/>
    </source>
</evidence>
<evidence type="ECO:0000313" key="2">
    <source>
        <dbReference type="Proteomes" id="UP000016932"/>
    </source>
</evidence>
<dbReference type="Proteomes" id="UP000016932">
    <property type="component" value="Unassembled WGS sequence"/>
</dbReference>
<organism evidence="1 2">
    <name type="scientific">Pseudocercospora fijiensis (strain CIRAD86)</name>
    <name type="common">Black leaf streak disease fungus</name>
    <name type="synonym">Mycosphaerella fijiensis</name>
    <dbReference type="NCBI Taxonomy" id="383855"/>
    <lineage>
        <taxon>Eukaryota</taxon>
        <taxon>Fungi</taxon>
        <taxon>Dikarya</taxon>
        <taxon>Ascomycota</taxon>
        <taxon>Pezizomycotina</taxon>
        <taxon>Dothideomycetes</taxon>
        <taxon>Dothideomycetidae</taxon>
        <taxon>Mycosphaerellales</taxon>
        <taxon>Mycosphaerellaceae</taxon>
        <taxon>Pseudocercospora</taxon>
    </lineage>
</organism>
<dbReference type="KEGG" id="pfj:MYCFIDRAFT_169286"/>
<dbReference type="EMBL" id="KB446555">
    <property type="protein sequence ID" value="EME87470.1"/>
    <property type="molecule type" value="Genomic_DNA"/>
</dbReference>
<name>N1Q5W1_PSEFD</name>
<sequence>MISIRLALELAVFTFLTHICSKHHFDKRLLLALVRHSRSKPTESREHHCLRMLAIRRPHRTNGTKEYTIGTTRKRAHGLMLSELFSVNPSGLKVSIEDCQRMRSGNDRIDPADPGFIVADFCPKLWTELDLETRCDEKLSASRSRSLRFQIYECICQANDLNHEVHFAALRDVLKCPSLIGPP</sequence>